<feature type="transmembrane region" description="Helical" evidence="2">
    <location>
        <begin position="114"/>
        <end position="132"/>
    </location>
</feature>
<evidence type="ECO:0000313" key="4">
    <source>
        <dbReference type="Proteomes" id="UP000569329"/>
    </source>
</evidence>
<dbReference type="AlphaFoldDB" id="A0A839E391"/>
<dbReference type="EMBL" id="JACGWZ010000003">
    <property type="protein sequence ID" value="MBA8825388.1"/>
    <property type="molecule type" value="Genomic_DNA"/>
</dbReference>
<organism evidence="3 4">
    <name type="scientific">Halosaccharopolyspora lacisalsi</name>
    <dbReference type="NCBI Taxonomy" id="1000566"/>
    <lineage>
        <taxon>Bacteria</taxon>
        <taxon>Bacillati</taxon>
        <taxon>Actinomycetota</taxon>
        <taxon>Actinomycetes</taxon>
        <taxon>Pseudonocardiales</taxon>
        <taxon>Pseudonocardiaceae</taxon>
        <taxon>Halosaccharopolyspora</taxon>
    </lineage>
</organism>
<dbReference type="Pfam" id="PF19609">
    <property type="entry name" value="DUF6114"/>
    <property type="match status" value="1"/>
</dbReference>
<feature type="compositionally biased region" description="Acidic residues" evidence="1">
    <location>
        <begin position="151"/>
        <end position="161"/>
    </location>
</feature>
<feature type="transmembrane region" description="Helical" evidence="2">
    <location>
        <begin position="92"/>
        <end position="108"/>
    </location>
</feature>
<dbReference type="RefSeq" id="WP_182544580.1">
    <property type="nucleotide sequence ID" value="NZ_JACGWZ010000003.1"/>
</dbReference>
<keyword evidence="2" id="KW-1133">Transmembrane helix</keyword>
<dbReference type="InterPro" id="IPR046096">
    <property type="entry name" value="DUF6114"/>
</dbReference>
<accession>A0A839E391</accession>
<keyword evidence="2" id="KW-0812">Transmembrane</keyword>
<protein>
    <submittedName>
        <fullName evidence="3">Chromate transport protein ChrA</fullName>
    </submittedName>
</protein>
<feature type="compositionally biased region" description="Polar residues" evidence="1">
    <location>
        <begin position="164"/>
        <end position="176"/>
    </location>
</feature>
<feature type="transmembrane region" description="Helical" evidence="2">
    <location>
        <begin position="30"/>
        <end position="49"/>
    </location>
</feature>
<gene>
    <name evidence="3" type="ORF">FHX42_002739</name>
</gene>
<name>A0A839E391_9PSEU</name>
<proteinExistence type="predicted"/>
<dbReference type="Proteomes" id="UP000569329">
    <property type="component" value="Unassembled WGS sequence"/>
</dbReference>
<evidence type="ECO:0000256" key="2">
    <source>
        <dbReference type="SAM" id="Phobius"/>
    </source>
</evidence>
<reference evidence="3 4" key="1">
    <citation type="submission" date="2020-07" db="EMBL/GenBank/DDBJ databases">
        <title>Sequencing the genomes of 1000 actinobacteria strains.</title>
        <authorList>
            <person name="Klenk H.-P."/>
        </authorList>
    </citation>
    <scope>NUCLEOTIDE SEQUENCE [LARGE SCALE GENOMIC DNA]</scope>
    <source>
        <strain evidence="3 4">DSM 45975</strain>
    </source>
</reference>
<evidence type="ECO:0000313" key="3">
    <source>
        <dbReference type="EMBL" id="MBA8825388.1"/>
    </source>
</evidence>
<keyword evidence="2" id="KW-0472">Membrane</keyword>
<sequence length="176" mass="19163">MSHASTDEAEAPGKVRVGWRQFRQWRRQRPFWAGAFTLLSALILLYPPYASLKFGDAVISLRTLGGISATVIGIVMVICGVSLWIRPQFRTAAGIVTLVLALVAIVTANLGSFLIGTLLGLVGAALALSWSPKPPEKSKRSKRRKRRDDSAAEPETDSDEWETTRLQSVTTRGGDA</sequence>
<evidence type="ECO:0000256" key="1">
    <source>
        <dbReference type="SAM" id="MobiDB-lite"/>
    </source>
</evidence>
<feature type="transmembrane region" description="Helical" evidence="2">
    <location>
        <begin position="61"/>
        <end position="85"/>
    </location>
</feature>
<comment type="caution">
    <text evidence="3">The sequence shown here is derived from an EMBL/GenBank/DDBJ whole genome shotgun (WGS) entry which is preliminary data.</text>
</comment>
<feature type="region of interest" description="Disordered" evidence="1">
    <location>
        <begin position="131"/>
        <end position="176"/>
    </location>
</feature>
<keyword evidence="4" id="KW-1185">Reference proteome</keyword>